<evidence type="ECO:0000313" key="3">
    <source>
        <dbReference type="Proteomes" id="UP000032737"/>
    </source>
</evidence>
<dbReference type="InterPro" id="IPR036594">
    <property type="entry name" value="Meth_synthase_dom"/>
</dbReference>
<dbReference type="InterPro" id="IPR036724">
    <property type="entry name" value="Cobalamin-bd_sf"/>
</dbReference>
<dbReference type="Gene3D" id="3.40.50.280">
    <property type="entry name" value="Cobalamin-binding domain"/>
    <property type="match status" value="1"/>
</dbReference>
<dbReference type="Proteomes" id="UP000032737">
    <property type="component" value="Chromosome"/>
</dbReference>
<name>U4KMZ0_9MOLU</name>
<accession>U4KMZ0</accession>
<dbReference type="GO" id="GO:0046872">
    <property type="term" value="F:metal ion binding"/>
    <property type="evidence" value="ECO:0007669"/>
    <property type="project" value="InterPro"/>
</dbReference>
<protein>
    <submittedName>
        <fullName evidence="2">Cobalamin B12-binding domain protein</fullName>
    </submittedName>
</protein>
<sequence length="215" mass="24783">MAYELYNQFIQLLKDENKPEAVKFALKLLDDGILTIEQLYIELLVPSLQDFYCEIADEDICIWKEHYRTSIIRTILECTYPYVIKRRSEVSISKVKIVVLTPAFEYHEIGAILNTNLMLLVGLDATYIGANTPKQDILSALRAFSPDYIALSVTNPYNIVITKQVTDEIKRFFPEVKIILGGQAFKNESAIKTLQYDQILQSYEDLIEFRKKVGK</sequence>
<dbReference type="EMBL" id="FO681348">
    <property type="protein sequence ID" value="CCV65575.1"/>
    <property type="molecule type" value="Genomic_DNA"/>
</dbReference>
<dbReference type="AlphaFoldDB" id="U4KMZ0"/>
<proteinExistence type="predicted"/>
<feature type="domain" description="B12-binding" evidence="1">
    <location>
        <begin position="94"/>
        <end position="215"/>
    </location>
</feature>
<organism evidence="2 3">
    <name type="scientific">Acholeplasma brassicae</name>
    <dbReference type="NCBI Taxonomy" id="61635"/>
    <lineage>
        <taxon>Bacteria</taxon>
        <taxon>Bacillati</taxon>
        <taxon>Mycoplasmatota</taxon>
        <taxon>Mollicutes</taxon>
        <taxon>Acholeplasmatales</taxon>
        <taxon>Acholeplasmataceae</taxon>
        <taxon>Acholeplasma</taxon>
    </lineage>
</organism>
<dbReference type="InterPro" id="IPR006158">
    <property type="entry name" value="Cobalamin-bd"/>
</dbReference>
<evidence type="ECO:0000259" key="1">
    <source>
        <dbReference type="PROSITE" id="PS51332"/>
    </source>
</evidence>
<dbReference type="CDD" id="cd02065">
    <property type="entry name" value="B12-binding_like"/>
    <property type="match status" value="1"/>
</dbReference>
<dbReference type="KEGG" id="abra:BN85305540"/>
<reference evidence="2 3" key="1">
    <citation type="journal article" date="2013" name="J. Mol. Microbiol. Biotechnol.">
        <title>Analysis of the Complete Genomes of Acholeplasma brassicae , A. palmae and A. laidlawii and Their Comparison to the Obligate Parasites from ' Candidatus Phytoplasma'.</title>
        <authorList>
            <person name="Kube M."/>
            <person name="Siewert C."/>
            <person name="Migdoll A.M."/>
            <person name="Duduk B."/>
            <person name="Holz S."/>
            <person name="Rabus R."/>
            <person name="Seemuller E."/>
            <person name="Mitrovic J."/>
            <person name="Muller I."/>
            <person name="Buttner C."/>
            <person name="Reinhardt R."/>
        </authorList>
    </citation>
    <scope>NUCLEOTIDE SEQUENCE [LARGE SCALE GENOMIC DNA]</scope>
    <source>
        <strain evidence="3">0502</strain>
    </source>
</reference>
<dbReference type="Gene3D" id="1.10.1240.10">
    <property type="entry name" value="Methionine synthase domain"/>
    <property type="match status" value="1"/>
</dbReference>
<dbReference type="PROSITE" id="PS51332">
    <property type="entry name" value="B12_BINDING"/>
    <property type="match status" value="1"/>
</dbReference>
<dbReference type="SUPFAM" id="SSF52242">
    <property type="entry name" value="Cobalamin (vitamin B12)-binding domain"/>
    <property type="match status" value="1"/>
</dbReference>
<keyword evidence="3" id="KW-1185">Reference proteome</keyword>
<gene>
    <name evidence="2" type="ORF">BN85305540</name>
</gene>
<dbReference type="GO" id="GO:0031419">
    <property type="term" value="F:cobalamin binding"/>
    <property type="evidence" value="ECO:0007669"/>
    <property type="project" value="InterPro"/>
</dbReference>
<dbReference type="OrthoDB" id="5756833at2"/>
<dbReference type="STRING" id="61635.BN85305540"/>
<evidence type="ECO:0000313" key="2">
    <source>
        <dbReference type="EMBL" id="CCV65575.1"/>
    </source>
</evidence>
<dbReference type="Pfam" id="PF02310">
    <property type="entry name" value="B12-binding"/>
    <property type="match status" value="1"/>
</dbReference>
<dbReference type="RefSeq" id="WP_030004435.1">
    <property type="nucleotide sequence ID" value="NC_022549.1"/>
</dbReference>
<dbReference type="HOGENOM" id="CLU_064060_1_1_14"/>